<dbReference type="PANTHER" id="PTHR31157:SF1">
    <property type="entry name" value="SCP DOMAIN-CONTAINING PROTEIN"/>
    <property type="match status" value="1"/>
</dbReference>
<keyword evidence="2" id="KW-0732">Signal</keyword>
<dbReference type="AlphaFoldDB" id="A0A285IAU3"/>
<evidence type="ECO:0000313" key="5">
    <source>
        <dbReference type="Proteomes" id="UP000219573"/>
    </source>
</evidence>
<dbReference type="CDD" id="cd05379">
    <property type="entry name" value="CAP_bacterial"/>
    <property type="match status" value="1"/>
</dbReference>
<evidence type="ECO:0000313" key="4">
    <source>
        <dbReference type="EMBL" id="SNY45114.1"/>
    </source>
</evidence>
<evidence type="ECO:0000256" key="2">
    <source>
        <dbReference type="SAM" id="SignalP"/>
    </source>
</evidence>
<dbReference type="InterPro" id="IPR035940">
    <property type="entry name" value="CAP_sf"/>
</dbReference>
<feature type="compositionally biased region" description="Polar residues" evidence="1">
    <location>
        <begin position="104"/>
        <end position="115"/>
    </location>
</feature>
<gene>
    <name evidence="4" type="ORF">SAMN06265827_1375</name>
</gene>
<accession>A0A285IAU3</accession>
<dbReference type="Pfam" id="PF01476">
    <property type="entry name" value="LysM"/>
    <property type="match status" value="1"/>
</dbReference>
<name>A0A285IAU3_9FIRM</name>
<organism evidence="4 5">
    <name type="scientific">Orenia metallireducens</name>
    <dbReference type="NCBI Taxonomy" id="1413210"/>
    <lineage>
        <taxon>Bacteria</taxon>
        <taxon>Bacillati</taxon>
        <taxon>Bacillota</taxon>
        <taxon>Clostridia</taxon>
        <taxon>Halanaerobiales</taxon>
        <taxon>Halobacteroidaceae</taxon>
        <taxon>Orenia</taxon>
    </lineage>
</organism>
<keyword evidence="5" id="KW-1185">Reference proteome</keyword>
<dbReference type="InterPro" id="IPR014258">
    <property type="entry name" value="CAP_domain_YkwD-like"/>
</dbReference>
<evidence type="ECO:0000256" key="1">
    <source>
        <dbReference type="SAM" id="MobiDB-lite"/>
    </source>
</evidence>
<dbReference type="NCBIfam" id="TIGR02909">
    <property type="entry name" value="spore_YkwD"/>
    <property type="match status" value="1"/>
</dbReference>
<dbReference type="OrthoDB" id="9783944at2"/>
<feature type="signal peptide" evidence="2">
    <location>
        <begin position="1"/>
        <end position="26"/>
    </location>
</feature>
<dbReference type="Gene3D" id="3.10.350.10">
    <property type="entry name" value="LysM domain"/>
    <property type="match status" value="1"/>
</dbReference>
<dbReference type="InterPro" id="IPR036779">
    <property type="entry name" value="LysM_dom_sf"/>
</dbReference>
<dbReference type="SUPFAM" id="SSF54106">
    <property type="entry name" value="LysM domain"/>
    <property type="match status" value="1"/>
</dbReference>
<dbReference type="SUPFAM" id="SSF55797">
    <property type="entry name" value="PR-1-like"/>
    <property type="match status" value="1"/>
</dbReference>
<feature type="chain" id="PRO_5013306999" evidence="2">
    <location>
        <begin position="27"/>
        <end position="269"/>
    </location>
</feature>
<dbReference type="Pfam" id="PF00188">
    <property type="entry name" value="CAP"/>
    <property type="match status" value="1"/>
</dbReference>
<reference evidence="5" key="1">
    <citation type="submission" date="2017-09" db="EMBL/GenBank/DDBJ databases">
        <authorList>
            <person name="Varghese N."/>
            <person name="Submissions S."/>
        </authorList>
    </citation>
    <scope>NUCLEOTIDE SEQUENCE [LARGE SCALE GENOMIC DNA]</scope>
    <source>
        <strain evidence="5">MSL47</strain>
    </source>
</reference>
<dbReference type="RefSeq" id="WP_097019354.1">
    <property type="nucleotide sequence ID" value="NZ_OBDZ01000037.1"/>
</dbReference>
<feature type="domain" description="LysM" evidence="3">
    <location>
        <begin position="30"/>
        <end position="75"/>
    </location>
</feature>
<proteinExistence type="predicted"/>
<protein>
    <submittedName>
        <fullName evidence="4">Uncharacterized protein, YkwD family</fullName>
    </submittedName>
</protein>
<dbReference type="PANTHER" id="PTHR31157">
    <property type="entry name" value="SCP DOMAIN-CONTAINING PROTEIN"/>
    <property type="match status" value="1"/>
</dbReference>
<dbReference type="Proteomes" id="UP000219573">
    <property type="component" value="Unassembled WGS sequence"/>
</dbReference>
<dbReference type="CDD" id="cd00118">
    <property type="entry name" value="LysM"/>
    <property type="match status" value="1"/>
</dbReference>
<dbReference type="EMBL" id="OBDZ01000037">
    <property type="protein sequence ID" value="SNY45114.1"/>
    <property type="molecule type" value="Genomic_DNA"/>
</dbReference>
<evidence type="ECO:0000259" key="3">
    <source>
        <dbReference type="PROSITE" id="PS51782"/>
    </source>
</evidence>
<dbReference type="PROSITE" id="PS51782">
    <property type="entry name" value="LYSM"/>
    <property type="match status" value="1"/>
</dbReference>
<dbReference type="InterPro" id="IPR014044">
    <property type="entry name" value="CAP_dom"/>
</dbReference>
<sequence>MKRIKYIILMGILVSGLFLNTNPVTAQNRNVYTVQKGDTIWSISQKYQANFMDTLNMNKHFEDPDMIYPGDKVYIPNPNRARLQDLRERLTRYRRPEAQEPEMDNNNMEQPQTPQEDMDMPEDTPQQETPQQDQAPVADASISALEQEVVKLVNVERQKQGLQPYKHNSQVSSIARRKSEDMRDKNYFSHQSPTYGSPFEMLDQFGVQFTAAGENIAKGQKTAQAVMNSWMNSPGHRKNILSEKFTEIGVGLAKDANGTTYWTQMFIRP</sequence>
<feature type="region of interest" description="Disordered" evidence="1">
    <location>
        <begin position="94"/>
        <end position="138"/>
    </location>
</feature>
<dbReference type="SMART" id="SM00257">
    <property type="entry name" value="LysM"/>
    <property type="match status" value="1"/>
</dbReference>
<dbReference type="Gene3D" id="3.40.33.10">
    <property type="entry name" value="CAP"/>
    <property type="match status" value="1"/>
</dbReference>
<feature type="compositionally biased region" description="Low complexity" evidence="1">
    <location>
        <begin position="123"/>
        <end position="134"/>
    </location>
</feature>
<dbReference type="InterPro" id="IPR018392">
    <property type="entry name" value="LysM"/>
</dbReference>